<dbReference type="InterPro" id="IPR009001">
    <property type="entry name" value="Transl_elong_EF1A/Init_IF2_C"/>
</dbReference>
<dbReference type="CDD" id="cd04166">
    <property type="entry name" value="CysN_ATPS"/>
    <property type="match status" value="1"/>
</dbReference>
<comment type="catalytic activity">
    <reaction evidence="1 14">
        <text>adenosine 5'-phosphosulfate + ATP = 3'-phosphoadenylyl sulfate + ADP + H(+)</text>
        <dbReference type="Rhea" id="RHEA:24152"/>
        <dbReference type="ChEBI" id="CHEBI:15378"/>
        <dbReference type="ChEBI" id="CHEBI:30616"/>
        <dbReference type="ChEBI" id="CHEBI:58243"/>
        <dbReference type="ChEBI" id="CHEBI:58339"/>
        <dbReference type="ChEBI" id="CHEBI:456216"/>
        <dbReference type="EC" id="2.7.1.25"/>
    </reaction>
</comment>
<evidence type="ECO:0000256" key="1">
    <source>
        <dbReference type="ARBA" id="ARBA00001823"/>
    </source>
</evidence>
<dbReference type="Pfam" id="PF01583">
    <property type="entry name" value="APS_kinase"/>
    <property type="match status" value="1"/>
</dbReference>
<dbReference type="GO" id="GO:0004781">
    <property type="term" value="F:sulfate adenylyltransferase (ATP) activity"/>
    <property type="evidence" value="ECO:0007669"/>
    <property type="project" value="UniProtKB-EC"/>
</dbReference>
<keyword evidence="11" id="KW-0342">GTP-binding</keyword>
<dbReference type="InterPro" id="IPR054696">
    <property type="entry name" value="GTP-eEF1A_C"/>
</dbReference>
<keyword evidence="6 14" id="KW-0808">Transferase</keyword>
<dbReference type="InterPro" id="IPR011779">
    <property type="entry name" value="SO4_adenylTrfase_lsu"/>
</dbReference>
<dbReference type="NCBIfam" id="NF003013">
    <property type="entry name" value="PRK03846.1"/>
    <property type="match status" value="1"/>
</dbReference>
<dbReference type="CDD" id="cd02027">
    <property type="entry name" value="APSK"/>
    <property type="match status" value="1"/>
</dbReference>
<dbReference type="NCBIfam" id="TIGR00455">
    <property type="entry name" value="apsK"/>
    <property type="match status" value="1"/>
</dbReference>
<dbReference type="InterPro" id="IPR009000">
    <property type="entry name" value="Transl_B-barrel_sf"/>
</dbReference>
<dbReference type="InterPro" id="IPR031157">
    <property type="entry name" value="G_TR_CS"/>
</dbReference>
<evidence type="ECO:0000256" key="12">
    <source>
        <dbReference type="ARBA" id="ARBA00023268"/>
    </source>
</evidence>
<dbReference type="Gene3D" id="3.40.50.300">
    <property type="entry name" value="P-loop containing nucleotide triphosphate hydrolases"/>
    <property type="match status" value="2"/>
</dbReference>
<dbReference type="Pfam" id="PF00009">
    <property type="entry name" value="GTP_EFTU"/>
    <property type="match status" value="1"/>
</dbReference>
<keyword evidence="14" id="KW-0597">Phosphoprotein</keyword>
<gene>
    <name evidence="14" type="primary">cysC</name>
    <name evidence="16" type="ORF">BFG57_02425</name>
</gene>
<dbReference type="InterPro" id="IPR044138">
    <property type="entry name" value="CysN_II"/>
</dbReference>
<dbReference type="InterPro" id="IPR044139">
    <property type="entry name" value="CysN_NoDQ_III"/>
</dbReference>
<dbReference type="EMBL" id="MJEH01000033">
    <property type="protein sequence ID" value="OEH92148.1"/>
    <property type="molecule type" value="Genomic_DNA"/>
</dbReference>
<dbReference type="PRINTS" id="PR00315">
    <property type="entry name" value="ELONGATNFCT"/>
</dbReference>
<evidence type="ECO:0000313" key="17">
    <source>
        <dbReference type="Proteomes" id="UP000095209"/>
    </source>
</evidence>
<dbReference type="FunFam" id="3.40.50.300:FF:000212">
    <property type="entry name" value="Adenylyl-sulfate kinase"/>
    <property type="match status" value="1"/>
</dbReference>
<evidence type="ECO:0000256" key="6">
    <source>
        <dbReference type="ARBA" id="ARBA00022679"/>
    </source>
</evidence>
<dbReference type="InterPro" id="IPR027417">
    <property type="entry name" value="P-loop_NTPase"/>
</dbReference>
<dbReference type="InterPro" id="IPR002891">
    <property type="entry name" value="APS"/>
</dbReference>
<dbReference type="GO" id="GO:0004020">
    <property type="term" value="F:adenylylsulfate kinase activity"/>
    <property type="evidence" value="ECO:0007669"/>
    <property type="project" value="UniProtKB-UniRule"/>
</dbReference>
<evidence type="ECO:0000256" key="8">
    <source>
        <dbReference type="ARBA" id="ARBA00022741"/>
    </source>
</evidence>
<comment type="function">
    <text evidence="14">Catalyzes the synthesis of activated sulfate.</text>
</comment>
<comment type="catalytic activity">
    <reaction evidence="13">
        <text>sulfate + ATP + H(+) = adenosine 5'-phosphosulfate + diphosphate</text>
        <dbReference type="Rhea" id="RHEA:18133"/>
        <dbReference type="ChEBI" id="CHEBI:15378"/>
        <dbReference type="ChEBI" id="CHEBI:16189"/>
        <dbReference type="ChEBI" id="CHEBI:30616"/>
        <dbReference type="ChEBI" id="CHEBI:33019"/>
        <dbReference type="ChEBI" id="CHEBI:58243"/>
        <dbReference type="EC" id="2.7.7.4"/>
    </reaction>
</comment>
<evidence type="ECO:0000256" key="13">
    <source>
        <dbReference type="ARBA" id="ARBA00049370"/>
    </source>
</evidence>
<comment type="pathway">
    <text evidence="14">Sulfur metabolism; hydrogen sulfide biosynthesis; sulfite from sulfate: step 2/3.</text>
</comment>
<comment type="function">
    <text evidence="2">APS kinase catalyzes the synthesis of activated sulfate.</text>
</comment>
<evidence type="ECO:0000256" key="5">
    <source>
        <dbReference type="ARBA" id="ARBA00022458"/>
    </source>
</evidence>
<feature type="active site" description="Phosphoserine intermediate" evidence="14">
    <location>
        <position position="537"/>
    </location>
</feature>
<dbReference type="CDD" id="cd03695">
    <property type="entry name" value="CysN_NodQ_II"/>
    <property type="match status" value="1"/>
</dbReference>
<evidence type="ECO:0000256" key="3">
    <source>
        <dbReference type="ARBA" id="ARBA00005438"/>
    </source>
</evidence>
<comment type="similarity">
    <text evidence="3">In the C-terminal section; belongs to the APS kinase family.</text>
</comment>
<comment type="similarity">
    <text evidence="4">In the N-terminal section; belongs to the TRAFAC class translation factor GTPase superfamily. Classic translation factor GTPase family. CysN/NodQ subfamily.</text>
</comment>
<accession>A0A1E5LDI2</accession>
<organism evidence="16 17">
    <name type="scientific">Bacillus solimangrovi</name>
    <dbReference type="NCBI Taxonomy" id="1305675"/>
    <lineage>
        <taxon>Bacteria</taxon>
        <taxon>Bacillati</taxon>
        <taxon>Bacillota</taxon>
        <taxon>Bacilli</taxon>
        <taxon>Bacillales</taxon>
        <taxon>Bacillaceae</taxon>
        <taxon>Bacillus</taxon>
    </lineage>
</organism>
<comment type="caution">
    <text evidence="16">The sequence shown here is derived from an EMBL/GenBank/DDBJ whole genome shotgun (WGS) entry which is preliminary data.</text>
</comment>
<keyword evidence="5" id="KW-0536">Nodulation</keyword>
<dbReference type="InterPro" id="IPR041757">
    <property type="entry name" value="CysN_GTP-bd"/>
</dbReference>
<evidence type="ECO:0000256" key="9">
    <source>
        <dbReference type="ARBA" id="ARBA00022777"/>
    </source>
</evidence>
<protein>
    <recommendedName>
        <fullName evidence="14">Adenylyl-sulfate kinase</fullName>
        <ecNumber evidence="14">2.7.1.25</ecNumber>
    </recommendedName>
    <alternativeName>
        <fullName evidence="14">APS kinase</fullName>
    </alternativeName>
    <alternativeName>
        <fullName evidence="14">ATP adenosine-5'-phosphosulfate 3'-phosphotransferase</fullName>
    </alternativeName>
    <alternativeName>
        <fullName evidence="14">Adenosine-5'-phosphosulfate kinase</fullName>
    </alternativeName>
</protein>
<dbReference type="PANTHER" id="PTHR23115">
    <property type="entry name" value="TRANSLATION FACTOR"/>
    <property type="match status" value="1"/>
</dbReference>
<dbReference type="NCBIfam" id="TIGR02034">
    <property type="entry name" value="CysN"/>
    <property type="match status" value="1"/>
</dbReference>
<dbReference type="InterPro" id="IPR050100">
    <property type="entry name" value="TRAFAC_GTPase_members"/>
</dbReference>
<dbReference type="InterPro" id="IPR000795">
    <property type="entry name" value="T_Tr_GTP-bd_dom"/>
</dbReference>
<dbReference type="FunFam" id="3.40.50.300:FF:000119">
    <property type="entry name" value="Sulfate adenylyltransferase subunit 1"/>
    <property type="match status" value="1"/>
</dbReference>
<keyword evidence="17" id="KW-1185">Reference proteome</keyword>
<name>A0A1E5LDI2_9BACI</name>
<dbReference type="UniPathway" id="UPA00140">
    <property type="reaction ID" value="UER00205"/>
</dbReference>
<dbReference type="HAMAP" id="MF_00065">
    <property type="entry name" value="Adenylyl_sulf_kinase"/>
    <property type="match status" value="1"/>
</dbReference>
<dbReference type="GO" id="GO:0070814">
    <property type="term" value="P:hydrogen sulfide biosynthetic process"/>
    <property type="evidence" value="ECO:0007669"/>
    <property type="project" value="UniProtKB-UniRule"/>
</dbReference>
<dbReference type="STRING" id="1305675.BFG57_02425"/>
<dbReference type="AlphaFoldDB" id="A0A1E5LDI2"/>
<evidence type="ECO:0000256" key="11">
    <source>
        <dbReference type="ARBA" id="ARBA00023134"/>
    </source>
</evidence>
<feature type="binding site" evidence="14">
    <location>
        <begin position="463"/>
        <end position="470"/>
    </location>
    <ligand>
        <name>ATP</name>
        <dbReference type="ChEBI" id="CHEBI:30616"/>
    </ligand>
</feature>
<evidence type="ECO:0000256" key="4">
    <source>
        <dbReference type="ARBA" id="ARBA00007237"/>
    </source>
</evidence>
<keyword evidence="9 14" id="KW-0418">Kinase</keyword>
<keyword evidence="7" id="KW-0548">Nucleotidyltransferase</keyword>
<dbReference type="PROSITE" id="PS51722">
    <property type="entry name" value="G_TR_2"/>
    <property type="match status" value="1"/>
</dbReference>
<dbReference type="GO" id="GO:0005524">
    <property type="term" value="F:ATP binding"/>
    <property type="evidence" value="ECO:0007669"/>
    <property type="project" value="UniProtKB-UniRule"/>
</dbReference>
<evidence type="ECO:0000256" key="10">
    <source>
        <dbReference type="ARBA" id="ARBA00022840"/>
    </source>
</evidence>
<dbReference type="InterPro" id="IPR059117">
    <property type="entry name" value="APS_kinase_dom"/>
</dbReference>
<reference evidence="16 17" key="1">
    <citation type="submission" date="2016-08" db="EMBL/GenBank/DDBJ databases">
        <title>Genome of Bacillus solimangrovi GH2-4.</title>
        <authorList>
            <person name="Lim S."/>
            <person name="Kim B.-C."/>
        </authorList>
    </citation>
    <scope>NUCLEOTIDE SEQUENCE [LARGE SCALE GENOMIC DNA]</scope>
    <source>
        <strain evidence="16 17">GH2-4</strain>
    </source>
</reference>
<dbReference type="Pfam" id="PF22594">
    <property type="entry name" value="GTP-eEF1A_C"/>
    <property type="match status" value="1"/>
</dbReference>
<evidence type="ECO:0000256" key="7">
    <source>
        <dbReference type="ARBA" id="ARBA00022695"/>
    </source>
</evidence>
<dbReference type="CDD" id="cd04095">
    <property type="entry name" value="CysN_NoDQ_III"/>
    <property type="match status" value="1"/>
</dbReference>
<dbReference type="SUPFAM" id="SSF50447">
    <property type="entry name" value="Translation proteins"/>
    <property type="match status" value="1"/>
</dbReference>
<dbReference type="SUPFAM" id="SSF50465">
    <property type="entry name" value="EF-Tu/eEF-1alpha/eIF2-gamma C-terminal domain"/>
    <property type="match status" value="1"/>
</dbReference>
<comment type="similarity">
    <text evidence="14">Belongs to the APS kinase family.</text>
</comment>
<dbReference type="Proteomes" id="UP000095209">
    <property type="component" value="Unassembled WGS sequence"/>
</dbReference>
<dbReference type="GO" id="GO:0005525">
    <property type="term" value="F:GTP binding"/>
    <property type="evidence" value="ECO:0007669"/>
    <property type="project" value="UniProtKB-KW"/>
</dbReference>
<feature type="domain" description="Tr-type G" evidence="15">
    <location>
        <begin position="21"/>
        <end position="245"/>
    </location>
</feature>
<dbReference type="PROSITE" id="PS00301">
    <property type="entry name" value="G_TR_1"/>
    <property type="match status" value="1"/>
</dbReference>
<keyword evidence="8 14" id="KW-0547">Nucleotide-binding</keyword>
<sequence>MTKKLLAVWKDVSERGISKMKSLLKFITCGSVDDGKSTLIGHMLYDAKLLFADQEQALELDSKVGSRGGEIDYSLLLDGLMAEREQGITIDVAYRYFTTDNRSFIVADTPGHEEYTRNMAVGASFAELAIILVDATKGVITQTKRHARICALMGIKHLVLAVNKMDLIEFDQKRFEEIKKDFLQLTHGFNLESIQVIPVSATEGDNITKKSENTLWYDGLPLLPYLESVDVTKEQHDSFILPVQRVSRPNHTFRGFQGQIEAGTISVGDDITTLPSNEKAKVKSILVADKELESAIVGQPVTIQLDREVDVSRGNVLTTSSNIQVTDMFTATILWMDDTKLIPGRNYLVKVGTKVLPGTVMSIKHKIDINSGEHIPADKAFKNELVECDISLSENMVFDTFENNEALGGLILIDRVSNMTSACGVIEHSLRRSTNVIWQETDITREIRSQQKGQKPLTLWFTGLSGSGKSTLANAVEKRLVSLGHHTMLLDGDNVRHGLNKNLGFKESDRVENIRRIAEVAKLMNDAGLITLTSFISPYDSDRQSAREVIGKEYIEIYVSTPLEECEKRDVKGLYKKARTGEIPNFTGISSPYEAPENPEIEIDTSKYTLEEATDYVVKEIMKLWN</sequence>
<evidence type="ECO:0000256" key="2">
    <source>
        <dbReference type="ARBA" id="ARBA00002357"/>
    </source>
</evidence>
<evidence type="ECO:0000256" key="14">
    <source>
        <dbReference type="HAMAP-Rule" id="MF_00065"/>
    </source>
</evidence>
<dbReference type="SUPFAM" id="SSF52540">
    <property type="entry name" value="P-loop containing nucleoside triphosphate hydrolases"/>
    <property type="match status" value="2"/>
</dbReference>
<dbReference type="NCBIfam" id="NF004035">
    <property type="entry name" value="PRK05506.1"/>
    <property type="match status" value="1"/>
</dbReference>
<dbReference type="EC" id="2.7.1.25" evidence="14"/>
<evidence type="ECO:0000259" key="15">
    <source>
        <dbReference type="PROSITE" id="PS51722"/>
    </source>
</evidence>
<dbReference type="GO" id="GO:0003924">
    <property type="term" value="F:GTPase activity"/>
    <property type="evidence" value="ECO:0007669"/>
    <property type="project" value="InterPro"/>
</dbReference>
<evidence type="ECO:0000313" key="16">
    <source>
        <dbReference type="EMBL" id="OEH92148.1"/>
    </source>
</evidence>
<dbReference type="Gene3D" id="2.40.30.10">
    <property type="entry name" value="Translation factors"/>
    <property type="match status" value="2"/>
</dbReference>
<proteinExistence type="inferred from homology"/>
<keyword evidence="12" id="KW-0511">Multifunctional enzyme</keyword>
<dbReference type="GO" id="GO:0000103">
    <property type="term" value="P:sulfate assimilation"/>
    <property type="evidence" value="ECO:0007669"/>
    <property type="project" value="UniProtKB-UniRule"/>
</dbReference>
<keyword evidence="10 14" id="KW-0067">ATP-binding</keyword>